<evidence type="ECO:0008006" key="5">
    <source>
        <dbReference type="Google" id="ProtNLM"/>
    </source>
</evidence>
<dbReference type="HOGENOM" id="CLU_175120_0_0_1"/>
<protein>
    <recommendedName>
        <fullName evidence="5">FAD-binding domain-containing protein</fullName>
    </recommendedName>
</protein>
<sequence>MTPDLGQGGCAALEDGVVLARCLGDAILGGGGGGAESERIEAGLREYARIRRWRSAELIGTAYAVGFMQESSNALRSSL</sequence>
<dbReference type="PANTHER" id="PTHR45934:SF28">
    <property type="entry name" value="OS03G0153100 PROTEIN"/>
    <property type="match status" value="1"/>
</dbReference>
<keyword evidence="4" id="KW-1185">Reference proteome</keyword>
<dbReference type="PANTHER" id="PTHR45934">
    <property type="entry name" value="FAD/NAD(P)-BINDING OXIDOREDUCTASE FAMILY PROTEIN"/>
    <property type="match status" value="1"/>
</dbReference>
<dbReference type="GO" id="GO:0004497">
    <property type="term" value="F:monooxygenase activity"/>
    <property type="evidence" value="ECO:0007669"/>
    <property type="project" value="UniProtKB-KW"/>
</dbReference>
<dbReference type="InterPro" id="IPR036188">
    <property type="entry name" value="FAD/NAD-bd_sf"/>
</dbReference>
<name>A0A0E0CM18_9ORYZ</name>
<dbReference type="InterPro" id="IPR044560">
    <property type="entry name" value="MOase"/>
</dbReference>
<dbReference type="EnsemblPlants" id="OMERI02G20390.1">
    <property type="protein sequence ID" value="OMERI02G20390.1"/>
    <property type="gene ID" value="OMERI02G20390"/>
</dbReference>
<evidence type="ECO:0000256" key="2">
    <source>
        <dbReference type="ARBA" id="ARBA00023033"/>
    </source>
</evidence>
<evidence type="ECO:0000313" key="3">
    <source>
        <dbReference type="EnsemblPlants" id="OMERI02G20390.1"/>
    </source>
</evidence>
<reference evidence="3" key="1">
    <citation type="submission" date="2015-04" db="UniProtKB">
        <authorList>
            <consortium name="EnsemblPlants"/>
        </authorList>
    </citation>
    <scope>IDENTIFICATION</scope>
</reference>
<evidence type="ECO:0000313" key="4">
    <source>
        <dbReference type="Proteomes" id="UP000008021"/>
    </source>
</evidence>
<dbReference type="STRING" id="40149.A0A0E0CM18"/>
<organism evidence="3">
    <name type="scientific">Oryza meridionalis</name>
    <dbReference type="NCBI Taxonomy" id="40149"/>
    <lineage>
        <taxon>Eukaryota</taxon>
        <taxon>Viridiplantae</taxon>
        <taxon>Streptophyta</taxon>
        <taxon>Embryophyta</taxon>
        <taxon>Tracheophyta</taxon>
        <taxon>Spermatophyta</taxon>
        <taxon>Magnoliopsida</taxon>
        <taxon>Liliopsida</taxon>
        <taxon>Poales</taxon>
        <taxon>Poaceae</taxon>
        <taxon>BOP clade</taxon>
        <taxon>Oryzoideae</taxon>
        <taxon>Oryzeae</taxon>
        <taxon>Oryzinae</taxon>
        <taxon>Oryza</taxon>
    </lineage>
</organism>
<accession>A0A0E0CM18</accession>
<dbReference type="Gene3D" id="3.50.50.60">
    <property type="entry name" value="FAD/NAD(P)-binding domain"/>
    <property type="match status" value="1"/>
</dbReference>
<keyword evidence="2" id="KW-0503">Monooxygenase</keyword>
<dbReference type="Proteomes" id="UP000008021">
    <property type="component" value="Chromosome 2"/>
</dbReference>
<dbReference type="AlphaFoldDB" id="A0A0E0CM18"/>
<reference evidence="3" key="2">
    <citation type="submission" date="2018-05" db="EMBL/GenBank/DDBJ databases">
        <title>OmerRS3 (Oryza meridionalis Reference Sequence Version 3).</title>
        <authorList>
            <person name="Zhang J."/>
            <person name="Kudrna D."/>
            <person name="Lee S."/>
            <person name="Talag J."/>
            <person name="Welchert J."/>
            <person name="Wing R.A."/>
        </authorList>
    </citation>
    <scope>NUCLEOTIDE SEQUENCE [LARGE SCALE GENOMIC DNA]</scope>
    <source>
        <strain evidence="3">cv. OR44</strain>
    </source>
</reference>
<keyword evidence="1" id="KW-0560">Oxidoreductase</keyword>
<evidence type="ECO:0000256" key="1">
    <source>
        <dbReference type="ARBA" id="ARBA00023002"/>
    </source>
</evidence>
<dbReference type="Gramene" id="OMERI02G20390.1">
    <property type="protein sequence ID" value="OMERI02G20390.1"/>
    <property type="gene ID" value="OMERI02G20390"/>
</dbReference>
<proteinExistence type="predicted"/>
<dbReference type="eggNOG" id="KOG2614">
    <property type="taxonomic scope" value="Eukaryota"/>
</dbReference>
<dbReference type="SUPFAM" id="SSF51905">
    <property type="entry name" value="FAD/NAD(P)-binding domain"/>
    <property type="match status" value="1"/>
</dbReference>